<dbReference type="InterPro" id="IPR035979">
    <property type="entry name" value="RBD_domain_sf"/>
</dbReference>
<feature type="domain" description="RRM" evidence="4">
    <location>
        <begin position="89"/>
        <end position="134"/>
    </location>
</feature>
<dbReference type="Proteomes" id="UP000265520">
    <property type="component" value="Unassembled WGS sequence"/>
</dbReference>
<keyword evidence="1 2" id="KW-0694">RNA-binding</keyword>
<dbReference type="AlphaFoldDB" id="A0A392RJG3"/>
<evidence type="ECO:0000256" key="2">
    <source>
        <dbReference type="PROSITE-ProRule" id="PRU00176"/>
    </source>
</evidence>
<evidence type="ECO:0000313" key="6">
    <source>
        <dbReference type="Proteomes" id="UP000265520"/>
    </source>
</evidence>
<dbReference type="Pfam" id="PF00076">
    <property type="entry name" value="RRM_1"/>
    <property type="match status" value="1"/>
</dbReference>
<dbReference type="GO" id="GO:0003723">
    <property type="term" value="F:RNA binding"/>
    <property type="evidence" value="ECO:0007669"/>
    <property type="project" value="UniProtKB-UniRule"/>
</dbReference>
<proteinExistence type="predicted"/>
<sequence length="134" mass="15384">EYGGVDYDEKEIEQEEGHEVGDEVEEEAEDNVGEEGDSGEEEVEDGHDEIEGEEDDEHADEEHEHAEMADVEEEEHREVVKERRKRKEFEVFVGGLDKDATEDDLRKVFGEVGVVTEVRLMMNPQTKKNKGFAF</sequence>
<protein>
    <submittedName>
        <fullName evidence="5">Nucleolin-like</fullName>
    </submittedName>
</protein>
<dbReference type="EMBL" id="LXQA010228221">
    <property type="protein sequence ID" value="MCI35900.1"/>
    <property type="molecule type" value="Genomic_DNA"/>
</dbReference>
<feature type="compositionally biased region" description="Basic and acidic residues" evidence="3">
    <location>
        <begin position="60"/>
        <end position="79"/>
    </location>
</feature>
<feature type="compositionally biased region" description="Acidic residues" evidence="3">
    <location>
        <begin position="1"/>
        <end position="14"/>
    </location>
</feature>
<comment type="caution">
    <text evidence="5">The sequence shown here is derived from an EMBL/GenBank/DDBJ whole genome shotgun (WGS) entry which is preliminary data.</text>
</comment>
<evidence type="ECO:0000256" key="3">
    <source>
        <dbReference type="SAM" id="MobiDB-lite"/>
    </source>
</evidence>
<evidence type="ECO:0000313" key="5">
    <source>
        <dbReference type="EMBL" id="MCI35900.1"/>
    </source>
</evidence>
<name>A0A392RJG3_9FABA</name>
<dbReference type="Gene3D" id="3.30.70.330">
    <property type="match status" value="1"/>
</dbReference>
<evidence type="ECO:0000259" key="4">
    <source>
        <dbReference type="PROSITE" id="PS50102"/>
    </source>
</evidence>
<dbReference type="SUPFAM" id="SSF54928">
    <property type="entry name" value="RNA-binding domain, RBD"/>
    <property type="match status" value="1"/>
</dbReference>
<feature type="non-terminal residue" evidence="5">
    <location>
        <position position="134"/>
    </location>
</feature>
<evidence type="ECO:0000256" key="1">
    <source>
        <dbReference type="ARBA" id="ARBA00022884"/>
    </source>
</evidence>
<feature type="non-terminal residue" evidence="5">
    <location>
        <position position="1"/>
    </location>
</feature>
<keyword evidence="6" id="KW-1185">Reference proteome</keyword>
<dbReference type="InterPro" id="IPR012677">
    <property type="entry name" value="Nucleotide-bd_a/b_plait_sf"/>
</dbReference>
<dbReference type="PANTHER" id="PTHR21245">
    <property type="entry name" value="HETEROGENEOUS NUCLEAR RIBONUCLEOPROTEIN"/>
    <property type="match status" value="1"/>
</dbReference>
<dbReference type="InterPro" id="IPR000504">
    <property type="entry name" value="RRM_dom"/>
</dbReference>
<organism evidence="5 6">
    <name type="scientific">Trifolium medium</name>
    <dbReference type="NCBI Taxonomy" id="97028"/>
    <lineage>
        <taxon>Eukaryota</taxon>
        <taxon>Viridiplantae</taxon>
        <taxon>Streptophyta</taxon>
        <taxon>Embryophyta</taxon>
        <taxon>Tracheophyta</taxon>
        <taxon>Spermatophyta</taxon>
        <taxon>Magnoliopsida</taxon>
        <taxon>eudicotyledons</taxon>
        <taxon>Gunneridae</taxon>
        <taxon>Pentapetalae</taxon>
        <taxon>rosids</taxon>
        <taxon>fabids</taxon>
        <taxon>Fabales</taxon>
        <taxon>Fabaceae</taxon>
        <taxon>Papilionoideae</taxon>
        <taxon>50 kb inversion clade</taxon>
        <taxon>NPAAA clade</taxon>
        <taxon>Hologalegina</taxon>
        <taxon>IRL clade</taxon>
        <taxon>Trifolieae</taxon>
        <taxon>Trifolium</taxon>
    </lineage>
</organism>
<feature type="region of interest" description="Disordered" evidence="3">
    <location>
        <begin position="1"/>
        <end position="79"/>
    </location>
</feature>
<accession>A0A392RJG3</accession>
<dbReference type="PROSITE" id="PS50102">
    <property type="entry name" value="RRM"/>
    <property type="match status" value="1"/>
</dbReference>
<feature type="compositionally biased region" description="Acidic residues" evidence="3">
    <location>
        <begin position="22"/>
        <end position="59"/>
    </location>
</feature>
<reference evidence="5 6" key="1">
    <citation type="journal article" date="2018" name="Front. Plant Sci.">
        <title>Red Clover (Trifolium pratense) and Zigzag Clover (T. medium) - A Picture of Genomic Similarities and Differences.</title>
        <authorList>
            <person name="Dluhosova J."/>
            <person name="Istvanek J."/>
            <person name="Nedelnik J."/>
            <person name="Repkova J."/>
        </authorList>
    </citation>
    <scope>NUCLEOTIDE SEQUENCE [LARGE SCALE GENOMIC DNA]</scope>
    <source>
        <strain evidence="6">cv. 10/8</strain>
        <tissue evidence="5">Leaf</tissue>
    </source>
</reference>